<evidence type="ECO:0000256" key="3">
    <source>
        <dbReference type="ARBA" id="ARBA00023027"/>
    </source>
</evidence>
<evidence type="ECO:0000256" key="2">
    <source>
        <dbReference type="ARBA" id="ARBA00023002"/>
    </source>
</evidence>
<dbReference type="Gene3D" id="1.10.1040.10">
    <property type="entry name" value="N-(1-d-carboxylethyl)-l-norvaline Dehydrogenase, domain 2"/>
    <property type="match status" value="1"/>
</dbReference>
<keyword evidence="2" id="KW-0560">Oxidoreductase</keyword>
<feature type="domain" description="3-hydroxyisobutyrate dehydrogenase-like NAD-binding" evidence="5">
    <location>
        <begin position="162"/>
        <end position="280"/>
    </location>
</feature>
<evidence type="ECO:0000259" key="5">
    <source>
        <dbReference type="Pfam" id="PF14833"/>
    </source>
</evidence>
<keyword evidence="7" id="KW-1185">Reference proteome</keyword>
<comment type="caution">
    <text evidence="6">The sequence shown here is derived from an EMBL/GenBank/DDBJ whole genome shotgun (WGS) entry which is preliminary data.</text>
</comment>
<proteinExistence type="inferred from homology"/>
<sequence>MVVVVLGTGLLGAGMARSLLRAGLDVVVWNRSPERARALAADGATVVEDAGEAVTDADVVITVLFDLSATAEVMVDALPRLRDDAVWVQCGTVGVEGAERLAELAATKGVGFVDAPVLGTRQPAERGTLTVLAAGAPDARDAVAPVFEAIGSRTVWVGDHPGDGQRLKLVANSWVLSITAAAAQAVALARGLGLDPAAFLDAIRGGAVDSAYAHVKGEAMIDGVFEPPSFGLDGALKDAGLIADALASAGVDDRLMRLLREYYAAAAGDEDEDMAAVVRAFDARTP</sequence>
<dbReference type="InterPro" id="IPR008927">
    <property type="entry name" value="6-PGluconate_DH-like_C_sf"/>
</dbReference>
<dbReference type="Pfam" id="PF03446">
    <property type="entry name" value="NAD_binding_2"/>
    <property type="match status" value="1"/>
</dbReference>
<dbReference type="InterPro" id="IPR015815">
    <property type="entry name" value="HIBADH-related"/>
</dbReference>
<dbReference type="Gene3D" id="3.40.50.720">
    <property type="entry name" value="NAD(P)-binding Rossmann-like Domain"/>
    <property type="match status" value="1"/>
</dbReference>
<evidence type="ECO:0000259" key="4">
    <source>
        <dbReference type="Pfam" id="PF03446"/>
    </source>
</evidence>
<dbReference type="InterPro" id="IPR051265">
    <property type="entry name" value="HIBADH-related_NP60_sf"/>
</dbReference>
<evidence type="ECO:0000256" key="1">
    <source>
        <dbReference type="ARBA" id="ARBA00009080"/>
    </source>
</evidence>
<protein>
    <submittedName>
        <fullName evidence="6">3-hydroxyisobutyrate dehydrogenase</fullName>
    </submittedName>
</protein>
<dbReference type="SUPFAM" id="SSF48179">
    <property type="entry name" value="6-phosphogluconate dehydrogenase C-terminal domain-like"/>
    <property type="match status" value="1"/>
</dbReference>
<name>A0ABU0WX64_9PSEU</name>
<dbReference type="PIRSF" id="PIRSF000103">
    <property type="entry name" value="HIBADH"/>
    <property type="match status" value="1"/>
</dbReference>
<comment type="similarity">
    <text evidence="1">Belongs to the HIBADH-related family.</text>
</comment>
<evidence type="ECO:0000313" key="7">
    <source>
        <dbReference type="Proteomes" id="UP001225605"/>
    </source>
</evidence>
<evidence type="ECO:0000313" key="6">
    <source>
        <dbReference type="EMBL" id="MDQ2584367.1"/>
    </source>
</evidence>
<dbReference type="InterPro" id="IPR013328">
    <property type="entry name" value="6PGD_dom2"/>
</dbReference>
<dbReference type="PANTHER" id="PTHR43580">
    <property type="entry name" value="OXIDOREDUCTASE GLYR1-RELATED"/>
    <property type="match status" value="1"/>
</dbReference>
<dbReference type="EMBL" id="NSDM01000003">
    <property type="protein sequence ID" value="MDQ2584367.1"/>
    <property type="molecule type" value="Genomic_DNA"/>
</dbReference>
<gene>
    <name evidence="6" type="ORF">CKY47_10315</name>
</gene>
<organism evidence="6 7">
    <name type="scientific">Saccharothrix yanglingensis</name>
    <dbReference type="NCBI Taxonomy" id="659496"/>
    <lineage>
        <taxon>Bacteria</taxon>
        <taxon>Bacillati</taxon>
        <taxon>Actinomycetota</taxon>
        <taxon>Actinomycetes</taxon>
        <taxon>Pseudonocardiales</taxon>
        <taxon>Pseudonocardiaceae</taxon>
        <taxon>Saccharothrix</taxon>
    </lineage>
</organism>
<dbReference type="PANTHER" id="PTHR43580:SF2">
    <property type="entry name" value="CYTOKINE-LIKE NUCLEAR FACTOR N-PAC"/>
    <property type="match status" value="1"/>
</dbReference>
<feature type="domain" description="6-phosphogluconate dehydrogenase NADP-binding" evidence="4">
    <location>
        <begin position="4"/>
        <end position="158"/>
    </location>
</feature>
<accession>A0ABU0WX64</accession>
<dbReference type="InterPro" id="IPR029154">
    <property type="entry name" value="HIBADH-like_NADP-bd"/>
</dbReference>
<dbReference type="SUPFAM" id="SSF51735">
    <property type="entry name" value="NAD(P)-binding Rossmann-fold domains"/>
    <property type="match status" value="1"/>
</dbReference>
<dbReference type="Pfam" id="PF14833">
    <property type="entry name" value="NAD_binding_11"/>
    <property type="match status" value="1"/>
</dbReference>
<keyword evidence="3" id="KW-0520">NAD</keyword>
<dbReference type="Proteomes" id="UP001225605">
    <property type="component" value="Unassembled WGS sequence"/>
</dbReference>
<reference evidence="6 7" key="1">
    <citation type="submission" date="2017-06" db="EMBL/GenBank/DDBJ databases">
        <title>Cultured bacterium strain Saccharothrix yanglingensis Hhs.015.</title>
        <authorList>
            <person name="Xia Y."/>
        </authorList>
    </citation>
    <scope>NUCLEOTIDE SEQUENCE [LARGE SCALE GENOMIC DNA]</scope>
    <source>
        <strain evidence="6 7">Hhs.015</strain>
    </source>
</reference>
<dbReference type="InterPro" id="IPR036291">
    <property type="entry name" value="NAD(P)-bd_dom_sf"/>
</dbReference>
<dbReference type="InterPro" id="IPR006115">
    <property type="entry name" value="6PGDH_NADP-bd"/>
</dbReference>